<protein>
    <submittedName>
        <fullName evidence="1">Uncharacterized protein</fullName>
    </submittedName>
</protein>
<dbReference type="InParanoid" id="A0A0C2SAF6"/>
<organism evidence="1 2">
    <name type="scientific">Amanita muscaria (strain Koide BX008)</name>
    <dbReference type="NCBI Taxonomy" id="946122"/>
    <lineage>
        <taxon>Eukaryota</taxon>
        <taxon>Fungi</taxon>
        <taxon>Dikarya</taxon>
        <taxon>Basidiomycota</taxon>
        <taxon>Agaricomycotina</taxon>
        <taxon>Agaricomycetes</taxon>
        <taxon>Agaricomycetidae</taxon>
        <taxon>Agaricales</taxon>
        <taxon>Pluteineae</taxon>
        <taxon>Amanitaceae</taxon>
        <taxon>Amanita</taxon>
    </lineage>
</organism>
<accession>A0A0C2SAF6</accession>
<reference evidence="1 2" key="1">
    <citation type="submission" date="2014-04" db="EMBL/GenBank/DDBJ databases">
        <title>Evolutionary Origins and Diversification of the Mycorrhizal Mutualists.</title>
        <authorList>
            <consortium name="DOE Joint Genome Institute"/>
            <consortium name="Mycorrhizal Genomics Consortium"/>
            <person name="Kohler A."/>
            <person name="Kuo A."/>
            <person name="Nagy L.G."/>
            <person name="Floudas D."/>
            <person name="Copeland A."/>
            <person name="Barry K.W."/>
            <person name="Cichocki N."/>
            <person name="Veneault-Fourrey C."/>
            <person name="LaButti K."/>
            <person name="Lindquist E.A."/>
            <person name="Lipzen A."/>
            <person name="Lundell T."/>
            <person name="Morin E."/>
            <person name="Murat C."/>
            <person name="Riley R."/>
            <person name="Ohm R."/>
            <person name="Sun H."/>
            <person name="Tunlid A."/>
            <person name="Henrissat B."/>
            <person name="Grigoriev I.V."/>
            <person name="Hibbett D.S."/>
            <person name="Martin F."/>
        </authorList>
    </citation>
    <scope>NUCLEOTIDE SEQUENCE [LARGE SCALE GENOMIC DNA]</scope>
    <source>
        <strain evidence="1 2">Koide BX008</strain>
    </source>
</reference>
<dbReference type="AlphaFoldDB" id="A0A0C2SAF6"/>
<evidence type="ECO:0000313" key="2">
    <source>
        <dbReference type="Proteomes" id="UP000054549"/>
    </source>
</evidence>
<name>A0A0C2SAF6_AMAMK</name>
<gene>
    <name evidence="1" type="ORF">M378DRAFT_14551</name>
</gene>
<proteinExistence type="predicted"/>
<sequence length="89" mass="10119">MTSYVSNWQLRETIGTLSPFVKSRSLQRAQSEAVEWDAVNSEVLSPDVGPGQRRWFDVDVAVWNTLTGFPSRWDGNDEFPGHRDTSSYP</sequence>
<keyword evidence="2" id="KW-1185">Reference proteome</keyword>
<dbReference type="Proteomes" id="UP000054549">
    <property type="component" value="Unassembled WGS sequence"/>
</dbReference>
<evidence type="ECO:0000313" key="1">
    <source>
        <dbReference type="EMBL" id="KIL59800.1"/>
    </source>
</evidence>
<dbReference type="EMBL" id="KN818309">
    <property type="protein sequence ID" value="KIL59800.1"/>
    <property type="molecule type" value="Genomic_DNA"/>
</dbReference>
<dbReference type="HOGENOM" id="CLU_2454256_0_0_1"/>